<dbReference type="AlphaFoldDB" id="A0A165PCU1"/>
<dbReference type="OrthoDB" id="37659at2759"/>
<reference evidence="1 2" key="1">
    <citation type="journal article" date="2016" name="Mol. Biol. Evol.">
        <title>Comparative Genomics of Early-Diverging Mushroom-Forming Fungi Provides Insights into the Origins of Lignocellulose Decay Capabilities.</title>
        <authorList>
            <person name="Nagy L.G."/>
            <person name="Riley R."/>
            <person name="Tritt A."/>
            <person name="Adam C."/>
            <person name="Daum C."/>
            <person name="Floudas D."/>
            <person name="Sun H."/>
            <person name="Yadav J.S."/>
            <person name="Pangilinan J."/>
            <person name="Larsson K.H."/>
            <person name="Matsuura K."/>
            <person name="Barry K."/>
            <person name="Labutti K."/>
            <person name="Kuo R."/>
            <person name="Ohm R.A."/>
            <person name="Bhattacharya S.S."/>
            <person name="Shirouzu T."/>
            <person name="Yoshinaga Y."/>
            <person name="Martin F.M."/>
            <person name="Grigoriev I.V."/>
            <person name="Hibbett D.S."/>
        </authorList>
    </citation>
    <scope>NUCLEOTIDE SEQUENCE [LARGE SCALE GENOMIC DNA]</scope>
    <source>
        <strain evidence="1 2">HHB12029</strain>
    </source>
</reference>
<gene>
    <name evidence="1" type="ORF">EXIGLDRAFT_760217</name>
</gene>
<organism evidence="1 2">
    <name type="scientific">Exidia glandulosa HHB12029</name>
    <dbReference type="NCBI Taxonomy" id="1314781"/>
    <lineage>
        <taxon>Eukaryota</taxon>
        <taxon>Fungi</taxon>
        <taxon>Dikarya</taxon>
        <taxon>Basidiomycota</taxon>
        <taxon>Agaricomycotina</taxon>
        <taxon>Agaricomycetes</taxon>
        <taxon>Auriculariales</taxon>
        <taxon>Exidiaceae</taxon>
        <taxon>Exidia</taxon>
    </lineage>
</organism>
<dbReference type="InterPro" id="IPR046670">
    <property type="entry name" value="DUF6540"/>
</dbReference>
<dbReference type="Pfam" id="PF20174">
    <property type="entry name" value="DUF6540"/>
    <property type="match status" value="1"/>
</dbReference>
<protein>
    <submittedName>
        <fullName evidence="1">Uncharacterized protein</fullName>
    </submittedName>
</protein>
<keyword evidence="2" id="KW-1185">Reference proteome</keyword>
<accession>A0A165PCU1</accession>
<dbReference type="InParanoid" id="A0A165PCU1"/>
<name>A0A165PCU1_EXIGL</name>
<evidence type="ECO:0000313" key="1">
    <source>
        <dbReference type="EMBL" id="KZW01986.1"/>
    </source>
</evidence>
<proteinExistence type="predicted"/>
<sequence>MSWLNLVVAQYEIQGHPRRTEHWALVVLHNKHVADIYEIVGGITNYRLQPKRVTSYSRAASLRGGCHVGYIASTSLEQLLAYLQQVRVVRNSVDWDCQTWVWEALVHLRSARLPQFRINIFEDHKIRHELAQEMERWNGSEDLLEDRLFP</sequence>
<evidence type="ECO:0000313" key="2">
    <source>
        <dbReference type="Proteomes" id="UP000077266"/>
    </source>
</evidence>
<dbReference type="Proteomes" id="UP000077266">
    <property type="component" value="Unassembled WGS sequence"/>
</dbReference>
<dbReference type="EMBL" id="KV425890">
    <property type="protein sequence ID" value="KZW01986.1"/>
    <property type="molecule type" value="Genomic_DNA"/>
</dbReference>